<reference evidence="11" key="1">
    <citation type="submission" date="2016-04" db="EMBL/GenBank/DDBJ databases">
        <authorList>
            <person name="Evans L.H."/>
            <person name="Alamgir A."/>
            <person name="Owens N."/>
            <person name="Weber N.D."/>
            <person name="Virtaneva K."/>
            <person name="Barbian K."/>
            <person name="Babar A."/>
            <person name="Rosenke K."/>
        </authorList>
    </citation>
    <scope>NUCLEOTIDE SEQUENCE</scope>
    <source>
        <strain evidence="11">86</strain>
    </source>
</reference>
<comment type="subcellular location">
    <subcellularLocation>
        <location evidence="1">Cell inner membrane</location>
        <topology evidence="1">Multi-pass membrane protein</topology>
    </subcellularLocation>
</comment>
<keyword evidence="6 9" id="KW-1133">Transmembrane helix</keyword>
<gene>
    <name evidence="11" type="ORF">KL86DPRO_10922</name>
</gene>
<organism evidence="11">
    <name type="scientific">uncultured delta proteobacterium</name>
    <dbReference type="NCBI Taxonomy" id="34034"/>
    <lineage>
        <taxon>Bacteria</taxon>
        <taxon>Deltaproteobacteria</taxon>
        <taxon>environmental samples</taxon>
    </lineage>
</organism>
<dbReference type="EMBL" id="FLUQ01000001">
    <property type="protein sequence ID" value="SBV95738.1"/>
    <property type="molecule type" value="Genomic_DNA"/>
</dbReference>
<feature type="transmembrane region" description="Helical" evidence="9">
    <location>
        <begin position="7"/>
        <end position="28"/>
    </location>
</feature>
<keyword evidence="5 9" id="KW-0812">Transmembrane</keyword>
<feature type="domain" description="Tripartite ATP-independent periplasmic transporters DctQ component" evidence="10">
    <location>
        <begin position="20"/>
        <end position="148"/>
    </location>
</feature>
<evidence type="ECO:0000256" key="8">
    <source>
        <dbReference type="ARBA" id="ARBA00038436"/>
    </source>
</evidence>
<dbReference type="GO" id="GO:0022857">
    <property type="term" value="F:transmembrane transporter activity"/>
    <property type="evidence" value="ECO:0007669"/>
    <property type="project" value="TreeGrafter"/>
</dbReference>
<dbReference type="InterPro" id="IPR007387">
    <property type="entry name" value="TRAP_DctQ"/>
</dbReference>
<feature type="transmembrane region" description="Helical" evidence="9">
    <location>
        <begin position="81"/>
        <end position="103"/>
    </location>
</feature>
<dbReference type="GO" id="GO:0015740">
    <property type="term" value="P:C4-dicarboxylate transport"/>
    <property type="evidence" value="ECO:0007669"/>
    <property type="project" value="TreeGrafter"/>
</dbReference>
<accession>A0A212J8G9</accession>
<name>A0A212J8G9_9DELT</name>
<keyword evidence="7 9" id="KW-0472">Membrane</keyword>
<evidence type="ECO:0000256" key="9">
    <source>
        <dbReference type="SAM" id="Phobius"/>
    </source>
</evidence>
<evidence type="ECO:0000256" key="7">
    <source>
        <dbReference type="ARBA" id="ARBA00023136"/>
    </source>
</evidence>
<feature type="transmembrane region" description="Helical" evidence="9">
    <location>
        <begin position="123"/>
        <end position="141"/>
    </location>
</feature>
<evidence type="ECO:0000256" key="3">
    <source>
        <dbReference type="ARBA" id="ARBA00022475"/>
    </source>
</evidence>
<dbReference type="PANTHER" id="PTHR35011">
    <property type="entry name" value="2,3-DIKETO-L-GULONATE TRAP TRANSPORTER SMALL PERMEASE PROTEIN YIAM"/>
    <property type="match status" value="1"/>
</dbReference>
<evidence type="ECO:0000256" key="5">
    <source>
        <dbReference type="ARBA" id="ARBA00022692"/>
    </source>
</evidence>
<feature type="transmembrane region" description="Helical" evidence="9">
    <location>
        <begin position="43"/>
        <end position="61"/>
    </location>
</feature>
<evidence type="ECO:0000256" key="6">
    <source>
        <dbReference type="ARBA" id="ARBA00022989"/>
    </source>
</evidence>
<dbReference type="PANTHER" id="PTHR35011:SF2">
    <property type="entry name" value="2,3-DIKETO-L-GULONATE TRAP TRANSPORTER SMALL PERMEASE PROTEIN YIAM"/>
    <property type="match status" value="1"/>
</dbReference>
<keyword evidence="2" id="KW-0813">Transport</keyword>
<dbReference type="AlphaFoldDB" id="A0A212J8G9"/>
<sequence>MKIFERFFMWVSGASLTIVFLVTFFQVIQRYLFSISLPWATDIIRIFFIYSVFCGMCVGIIRKTHLNIDVVLQLVSARVKIMFGIISNCIVMFFLATVMRYSISFIELNADQTTPYILFPMSYVYAIFPVTIVIMLAALLLDTYRSLRTFAGKEEGAA</sequence>
<evidence type="ECO:0000259" key="10">
    <source>
        <dbReference type="Pfam" id="PF04290"/>
    </source>
</evidence>
<evidence type="ECO:0000256" key="4">
    <source>
        <dbReference type="ARBA" id="ARBA00022519"/>
    </source>
</evidence>
<dbReference type="Pfam" id="PF04290">
    <property type="entry name" value="DctQ"/>
    <property type="match status" value="1"/>
</dbReference>
<proteinExistence type="inferred from homology"/>
<comment type="similarity">
    <text evidence="8">Belongs to the TRAP transporter small permease family.</text>
</comment>
<evidence type="ECO:0000313" key="11">
    <source>
        <dbReference type="EMBL" id="SBV95738.1"/>
    </source>
</evidence>
<evidence type="ECO:0000256" key="2">
    <source>
        <dbReference type="ARBA" id="ARBA00022448"/>
    </source>
</evidence>
<keyword evidence="3" id="KW-1003">Cell membrane</keyword>
<dbReference type="GO" id="GO:0005886">
    <property type="term" value="C:plasma membrane"/>
    <property type="evidence" value="ECO:0007669"/>
    <property type="project" value="UniProtKB-SubCell"/>
</dbReference>
<dbReference type="InterPro" id="IPR055348">
    <property type="entry name" value="DctQ"/>
</dbReference>
<evidence type="ECO:0000256" key="1">
    <source>
        <dbReference type="ARBA" id="ARBA00004429"/>
    </source>
</evidence>
<keyword evidence="4" id="KW-0997">Cell inner membrane</keyword>
<protein>
    <submittedName>
        <fullName evidence="11">Tripartite ATP-independent periplasmic transporter DctQ component</fullName>
    </submittedName>
</protein>